<evidence type="ECO:0000256" key="7">
    <source>
        <dbReference type="ARBA" id="ARBA00022824"/>
    </source>
</evidence>
<comment type="caution">
    <text evidence="12">The sequence shown here is derived from an EMBL/GenBank/DDBJ whole genome shotgun (WGS) entry which is preliminary data.</text>
</comment>
<dbReference type="InterPro" id="IPR039524">
    <property type="entry name" value="PIGO/GPI13"/>
</dbReference>
<dbReference type="InterPro" id="IPR002591">
    <property type="entry name" value="Phosphodiest/P_Trfase"/>
</dbReference>
<evidence type="ECO:0000256" key="4">
    <source>
        <dbReference type="ARBA" id="ARBA00022502"/>
    </source>
</evidence>
<reference evidence="12 13" key="1">
    <citation type="submission" date="2016-03" db="EMBL/GenBank/DDBJ databases">
        <title>Whole genome sequencing of Grifola frondosa 9006-11.</title>
        <authorList>
            <person name="Min B."/>
            <person name="Park H."/>
            <person name="Kim J.-G."/>
            <person name="Cho H."/>
            <person name="Oh Y.-L."/>
            <person name="Kong W.-S."/>
            <person name="Choi I.-G."/>
        </authorList>
    </citation>
    <scope>NUCLEOTIDE SEQUENCE [LARGE SCALE GENOMIC DNA]</scope>
    <source>
        <strain evidence="12 13">9006-11</strain>
    </source>
</reference>
<keyword evidence="10" id="KW-0325">Glycoprotein</keyword>
<organism evidence="12 13">
    <name type="scientific">Grifola frondosa</name>
    <name type="common">Maitake</name>
    <name type="synonym">Polyporus frondosus</name>
    <dbReference type="NCBI Taxonomy" id="5627"/>
    <lineage>
        <taxon>Eukaryota</taxon>
        <taxon>Fungi</taxon>
        <taxon>Dikarya</taxon>
        <taxon>Basidiomycota</taxon>
        <taxon>Agaricomycotina</taxon>
        <taxon>Agaricomycetes</taxon>
        <taxon>Polyporales</taxon>
        <taxon>Grifolaceae</taxon>
        <taxon>Grifola</taxon>
    </lineage>
</organism>
<evidence type="ECO:0000256" key="10">
    <source>
        <dbReference type="ARBA" id="ARBA00023180"/>
    </source>
</evidence>
<keyword evidence="6 11" id="KW-0812">Transmembrane</keyword>
<feature type="transmembrane region" description="Helical" evidence="11">
    <location>
        <begin position="921"/>
        <end position="945"/>
    </location>
</feature>
<name>A0A1C7M955_GRIFR</name>
<dbReference type="SUPFAM" id="SSF53649">
    <property type="entry name" value="Alkaline phosphatase-like"/>
    <property type="match status" value="1"/>
</dbReference>
<evidence type="ECO:0000256" key="3">
    <source>
        <dbReference type="ARBA" id="ARBA00008695"/>
    </source>
</evidence>
<proteinExistence type="inferred from homology"/>
<feature type="transmembrane region" description="Helical" evidence="11">
    <location>
        <begin position="482"/>
        <end position="501"/>
    </location>
</feature>
<dbReference type="AlphaFoldDB" id="A0A1C7M955"/>
<dbReference type="STRING" id="5627.A0A1C7M955"/>
<dbReference type="Proteomes" id="UP000092993">
    <property type="component" value="Unassembled WGS sequence"/>
</dbReference>
<feature type="transmembrane region" description="Helical" evidence="11">
    <location>
        <begin position="636"/>
        <end position="657"/>
    </location>
</feature>
<dbReference type="Pfam" id="PF01663">
    <property type="entry name" value="Phosphodiest"/>
    <property type="match status" value="1"/>
</dbReference>
<evidence type="ECO:0000256" key="6">
    <source>
        <dbReference type="ARBA" id="ARBA00022692"/>
    </source>
</evidence>
<evidence type="ECO:0000313" key="12">
    <source>
        <dbReference type="EMBL" id="OBZ73368.1"/>
    </source>
</evidence>
<dbReference type="GO" id="GO:0051377">
    <property type="term" value="F:mannose-ethanolamine phosphotransferase activity"/>
    <property type="evidence" value="ECO:0007669"/>
    <property type="project" value="InterPro"/>
</dbReference>
<evidence type="ECO:0000256" key="1">
    <source>
        <dbReference type="ARBA" id="ARBA00004477"/>
    </source>
</evidence>
<dbReference type="InterPro" id="IPR017850">
    <property type="entry name" value="Alkaline_phosphatase_core_sf"/>
</dbReference>
<evidence type="ECO:0000256" key="5">
    <source>
        <dbReference type="ARBA" id="ARBA00022679"/>
    </source>
</evidence>
<accession>A0A1C7M955</accession>
<feature type="non-terminal residue" evidence="12">
    <location>
        <position position="962"/>
    </location>
</feature>
<feature type="transmembrane region" description="Helical" evidence="11">
    <location>
        <begin position="591"/>
        <end position="608"/>
    </location>
</feature>
<dbReference type="OrthoDB" id="272139at2759"/>
<dbReference type="OMA" id="EDEYVIM"/>
<gene>
    <name evidence="12" type="primary">GPI13</name>
    <name evidence="12" type="ORF">A0H81_06788</name>
</gene>
<keyword evidence="13" id="KW-1185">Reference proteome</keyword>
<feature type="transmembrane region" description="Helical" evidence="11">
    <location>
        <begin position="443"/>
        <end position="462"/>
    </location>
</feature>
<dbReference type="PANTHER" id="PTHR23071">
    <property type="entry name" value="PHOSPHATIDYLINOSITOL GLYCAN"/>
    <property type="match status" value="1"/>
</dbReference>
<keyword evidence="7" id="KW-0256">Endoplasmic reticulum</keyword>
<dbReference type="PANTHER" id="PTHR23071:SF1">
    <property type="entry name" value="GPI ETHANOLAMINE PHOSPHATE TRANSFERASE 3"/>
    <property type="match status" value="1"/>
</dbReference>
<evidence type="ECO:0000256" key="9">
    <source>
        <dbReference type="ARBA" id="ARBA00023136"/>
    </source>
</evidence>
<keyword evidence="4" id="KW-0337">GPI-anchor biosynthesis</keyword>
<feature type="transmembrane region" description="Helical" evidence="11">
    <location>
        <begin position="887"/>
        <end position="909"/>
    </location>
</feature>
<dbReference type="GO" id="GO:0005789">
    <property type="term" value="C:endoplasmic reticulum membrane"/>
    <property type="evidence" value="ECO:0007669"/>
    <property type="project" value="UniProtKB-SubCell"/>
</dbReference>
<feature type="transmembrane region" description="Helical" evidence="11">
    <location>
        <begin position="840"/>
        <end position="866"/>
    </location>
</feature>
<dbReference type="UniPathway" id="UPA00196"/>
<feature type="non-terminal residue" evidence="12">
    <location>
        <position position="1"/>
    </location>
</feature>
<dbReference type="Gene3D" id="3.40.720.10">
    <property type="entry name" value="Alkaline Phosphatase, subunit A"/>
    <property type="match status" value="1"/>
</dbReference>
<dbReference type="GO" id="GO:0006506">
    <property type="term" value="P:GPI anchor biosynthetic process"/>
    <property type="evidence" value="ECO:0007669"/>
    <property type="project" value="UniProtKB-UniPathway"/>
</dbReference>
<dbReference type="EMBL" id="LUGG01000007">
    <property type="protein sequence ID" value="OBZ73368.1"/>
    <property type="molecule type" value="Genomic_DNA"/>
</dbReference>
<dbReference type="InterPro" id="IPR037675">
    <property type="entry name" value="PIG-O_N"/>
</dbReference>
<evidence type="ECO:0000256" key="8">
    <source>
        <dbReference type="ARBA" id="ARBA00022989"/>
    </source>
</evidence>
<protein>
    <submittedName>
        <fullName evidence="12">GPI ethanolamine phosphate transferase 3</fullName>
    </submittedName>
</protein>
<evidence type="ECO:0000256" key="11">
    <source>
        <dbReference type="SAM" id="Phobius"/>
    </source>
</evidence>
<keyword evidence="9 11" id="KW-0472">Membrane</keyword>
<evidence type="ECO:0000313" key="13">
    <source>
        <dbReference type="Proteomes" id="UP000092993"/>
    </source>
</evidence>
<feature type="transmembrane region" description="Helical" evidence="11">
    <location>
        <begin position="746"/>
        <end position="762"/>
    </location>
</feature>
<comment type="subcellular location">
    <subcellularLocation>
        <location evidence="1">Endoplasmic reticulum membrane</location>
        <topology evidence="1">Multi-pass membrane protein</topology>
    </subcellularLocation>
</comment>
<feature type="transmembrane region" description="Helical" evidence="11">
    <location>
        <begin position="12"/>
        <end position="34"/>
    </location>
</feature>
<dbReference type="CDD" id="cd16023">
    <property type="entry name" value="GPI_EPT_3"/>
    <property type="match status" value="1"/>
</dbReference>
<keyword evidence="5 12" id="KW-0808">Transferase</keyword>
<feature type="transmembrane region" description="Helical" evidence="11">
    <location>
        <begin position="720"/>
        <end position="739"/>
    </location>
</feature>
<feature type="transmembrane region" description="Helical" evidence="11">
    <location>
        <begin position="565"/>
        <end position="584"/>
    </location>
</feature>
<feature type="transmembrane region" description="Helical" evidence="11">
    <location>
        <begin position="669"/>
        <end position="688"/>
    </location>
</feature>
<evidence type="ECO:0000256" key="2">
    <source>
        <dbReference type="ARBA" id="ARBA00004687"/>
    </source>
</evidence>
<keyword evidence="8 11" id="KW-1133">Transmembrane helix</keyword>
<sequence length="962" mass="105175">PKPGLTLRKPEQLVACLVTSLRIGIIAFFHLDFLGSLIRPLYKVLVTSVDLPCSPYWDLPLHSRLPSHPSISLRCILILPSRHLRTITTYLCSQGNSPLRDPHIRCSSTHSPDPPTTTLQRIKGLTTGSLPTFIDMGSNFGGSSILEDSIIEQLRAAGRKIAFMGDDTWTTVFPTAFDANMSFPFDSFNVEDLHTVDEGVIRHLFPLLSQKPAQWDFLIGHFLGVDHVGHRVGPDHPTMKAKLSQMNDVLRRVVDLLDDDTLLVVLGDHGMDRKGDHGGDGEHETSAALWIYSKGRPLLHPQAAIPQFVLSERAFPGSEILSRHVQQIDLVPSLSLLLGLPIPYNNLGMVIPELFWHDREGSQFSRALSLNTAQVKRYLDIYRASPSGGELDSAWHELERMWVTVEVEAGAGDDNARWLAMMMYTRNALAACRMLWAQFNVSLMALGLTVLSVGLVAAFALFSRLGELQNEWEGWAGSTRLWCVRSAVGGGVVGFVAHIVLRRYVKGLGAVDYALFGAALASSLGVIVTARLSLSSIALRSLPLPLILHTLAFASNSFTVWEDRVILFLLISSIVPSVIVGFTAPTVRLRLRILGFSALFAICVRLMATSTVCREEQQPYCHVTFFASSTLPSPPFPVLLLAVPAALALPWGVLRGTLRADNMRFVRTWLARITMSGTLFGLALWYLVPLCLEIVTSNKAEPDAEGKTKKEVTVIGFANAYGAPYLIFWCTFLGLLYPVTQLTGQLVLGLATIAVLAHLEVVDSVRDVRGLEAAVASANMASVLQADSLRPASVPLRFAEVTPLALLALHTFYSTGHQSAIPSIQWKSAFMLTPTLTYPFSPLLVILNTFGPQFLLALAVPLLALWNVAPLPQPGADLRVRGDAVRAALGMMLYHAVLLFGSAVCSAWLRRHLMVWKVFAPRFMCAAVTLVVVDLAVLLGVGLGVGRISGRVSKMFSAMGSK</sequence>
<comment type="similarity">
    <text evidence="3">Belongs to the PIGG/PIGN/PIGO family. PIGO subfamily.</text>
</comment>
<feature type="transmembrane region" description="Helical" evidence="11">
    <location>
        <begin position="513"/>
        <end position="534"/>
    </location>
</feature>
<comment type="pathway">
    <text evidence="2">Glycolipid biosynthesis; glycosylphosphatidylinositol-anchor biosynthesis.</text>
</comment>